<keyword evidence="2" id="KW-0012">Acyltransferase</keyword>
<gene>
    <name evidence="2" type="ORF">BCR39DRAFT_539600</name>
</gene>
<accession>A0A1Y2AWN4</accession>
<keyword evidence="3" id="KW-1185">Reference proteome</keyword>
<evidence type="ECO:0000313" key="2">
    <source>
        <dbReference type="EMBL" id="ORY26968.1"/>
    </source>
</evidence>
<reference evidence="2 3" key="1">
    <citation type="submission" date="2016-07" db="EMBL/GenBank/DDBJ databases">
        <title>Pervasive Adenine N6-methylation of Active Genes in Fungi.</title>
        <authorList>
            <consortium name="DOE Joint Genome Institute"/>
            <person name="Mondo S.J."/>
            <person name="Dannebaum R.O."/>
            <person name="Kuo R.C."/>
            <person name="Labutti K."/>
            <person name="Haridas S."/>
            <person name="Kuo A."/>
            <person name="Salamov A."/>
            <person name="Ahrendt S.R."/>
            <person name="Lipzen A."/>
            <person name="Sullivan W."/>
            <person name="Andreopoulos W.B."/>
            <person name="Clum A."/>
            <person name="Lindquist E."/>
            <person name="Daum C."/>
            <person name="Ramamoorthy G.K."/>
            <person name="Gryganskyi A."/>
            <person name="Culley D."/>
            <person name="Magnuson J.K."/>
            <person name="James T.Y."/>
            <person name="O'Malley M.A."/>
            <person name="Stajich J.E."/>
            <person name="Spatafora J.W."/>
            <person name="Visel A."/>
            <person name="Grigoriev I.V."/>
        </authorList>
    </citation>
    <scope>NUCLEOTIDE SEQUENCE [LARGE SCALE GENOMIC DNA]</scope>
    <source>
        <strain evidence="2 3">68-887.2</strain>
    </source>
</reference>
<dbReference type="Gene3D" id="3.40.630.30">
    <property type="match status" value="1"/>
</dbReference>
<dbReference type="InterPro" id="IPR000182">
    <property type="entry name" value="GNAT_dom"/>
</dbReference>
<dbReference type="STRING" id="71784.A0A1Y2AWN4"/>
<dbReference type="InParanoid" id="A0A1Y2AWN4"/>
<dbReference type="OrthoDB" id="329272at2759"/>
<dbReference type="PROSITE" id="PS51186">
    <property type="entry name" value="GNAT"/>
    <property type="match status" value="1"/>
</dbReference>
<keyword evidence="2" id="KW-0808">Transferase</keyword>
<dbReference type="SUPFAM" id="SSF55729">
    <property type="entry name" value="Acyl-CoA N-acyltransferases (Nat)"/>
    <property type="match status" value="1"/>
</dbReference>
<dbReference type="EMBL" id="MCFC01000042">
    <property type="protein sequence ID" value="ORY26968.1"/>
    <property type="molecule type" value="Genomic_DNA"/>
</dbReference>
<comment type="caution">
    <text evidence="2">The sequence shown here is derived from an EMBL/GenBank/DDBJ whole genome shotgun (WGS) entry which is preliminary data.</text>
</comment>
<dbReference type="InterPro" id="IPR016181">
    <property type="entry name" value="Acyl_CoA_acyltransferase"/>
</dbReference>
<dbReference type="AlphaFoldDB" id="A0A1Y2AWN4"/>
<name>A0A1Y2AWN4_9TREE</name>
<organism evidence="2 3">
    <name type="scientific">Naematelia encephala</name>
    <dbReference type="NCBI Taxonomy" id="71784"/>
    <lineage>
        <taxon>Eukaryota</taxon>
        <taxon>Fungi</taxon>
        <taxon>Dikarya</taxon>
        <taxon>Basidiomycota</taxon>
        <taxon>Agaricomycotina</taxon>
        <taxon>Tremellomycetes</taxon>
        <taxon>Tremellales</taxon>
        <taxon>Naemateliaceae</taxon>
        <taxon>Naematelia</taxon>
    </lineage>
</organism>
<dbReference type="Proteomes" id="UP000193986">
    <property type="component" value="Unassembled WGS sequence"/>
</dbReference>
<dbReference type="UniPathway" id="UPA00113">
    <property type="reaction ID" value="UER00529"/>
</dbReference>
<dbReference type="GO" id="GO:0016747">
    <property type="term" value="F:acyltransferase activity, transferring groups other than amino-acyl groups"/>
    <property type="evidence" value="ECO:0007669"/>
    <property type="project" value="InterPro"/>
</dbReference>
<evidence type="ECO:0000259" key="1">
    <source>
        <dbReference type="PROSITE" id="PS51186"/>
    </source>
</evidence>
<dbReference type="GO" id="GO:0006048">
    <property type="term" value="P:UDP-N-acetylglucosamine biosynthetic process"/>
    <property type="evidence" value="ECO:0007669"/>
    <property type="project" value="UniProtKB-UniPathway"/>
</dbReference>
<proteinExistence type="predicted"/>
<protein>
    <submittedName>
        <fullName evidence="2">Acyl-CoA N-acyltransferase</fullName>
    </submittedName>
</protein>
<feature type="domain" description="N-acetyltransferase" evidence="1">
    <location>
        <begin position="16"/>
        <end position="162"/>
    </location>
</feature>
<sequence length="163" mass="18385">MSAQQQQQKYSRPAYEIIKVSTPEELSESMAIRYEVFIEEQGYDPQIEVDDYEDPISTHFLLRLETGEFAGTVRVQDKRGKLGRLALRKAYRGMGLAKPLCYAVHDYIRGIGGKEIIADAQASEGGTGVNAVGFYDKLGYYPRGEKWVKVGTPHQLMVFDLTK</sequence>
<evidence type="ECO:0000313" key="3">
    <source>
        <dbReference type="Proteomes" id="UP000193986"/>
    </source>
</evidence>
<dbReference type="Pfam" id="PF13673">
    <property type="entry name" value="Acetyltransf_10"/>
    <property type="match status" value="1"/>
</dbReference>